<evidence type="ECO:0000256" key="7">
    <source>
        <dbReference type="PROSITE-ProRule" id="PRU10141"/>
    </source>
</evidence>
<evidence type="ECO:0000256" key="5">
    <source>
        <dbReference type="ARBA" id="ARBA00022777"/>
    </source>
</evidence>
<feature type="region of interest" description="Disordered" evidence="8">
    <location>
        <begin position="51"/>
        <end position="76"/>
    </location>
</feature>
<evidence type="ECO:0000256" key="4">
    <source>
        <dbReference type="ARBA" id="ARBA00022741"/>
    </source>
</evidence>
<keyword evidence="6 7" id="KW-0067">ATP-binding</keyword>
<feature type="compositionally biased region" description="Polar residues" evidence="8">
    <location>
        <begin position="51"/>
        <end position="64"/>
    </location>
</feature>
<evidence type="ECO:0000256" key="6">
    <source>
        <dbReference type="ARBA" id="ARBA00022840"/>
    </source>
</evidence>
<dbReference type="PROSITE" id="PS00107">
    <property type="entry name" value="PROTEIN_KINASE_ATP"/>
    <property type="match status" value="1"/>
</dbReference>
<keyword evidence="11" id="KW-1185">Reference proteome</keyword>
<evidence type="ECO:0000256" key="3">
    <source>
        <dbReference type="ARBA" id="ARBA00022679"/>
    </source>
</evidence>
<evidence type="ECO:0000259" key="9">
    <source>
        <dbReference type="PROSITE" id="PS50011"/>
    </source>
</evidence>
<evidence type="ECO:0000256" key="2">
    <source>
        <dbReference type="ARBA" id="ARBA00022527"/>
    </source>
</evidence>
<evidence type="ECO:0000313" key="11">
    <source>
        <dbReference type="Proteomes" id="UP000692954"/>
    </source>
</evidence>
<dbReference type="PANTHER" id="PTHR24058">
    <property type="entry name" value="DUAL SPECIFICITY PROTEIN KINASE"/>
    <property type="match status" value="1"/>
</dbReference>
<dbReference type="GO" id="GO:0004674">
    <property type="term" value="F:protein serine/threonine kinase activity"/>
    <property type="evidence" value="ECO:0007669"/>
    <property type="project" value="UniProtKB-KW"/>
</dbReference>
<dbReference type="Pfam" id="PF00069">
    <property type="entry name" value="Pkinase"/>
    <property type="match status" value="1"/>
</dbReference>
<name>A0A8S1QNC9_9CILI</name>
<dbReference type="InterPro" id="IPR000719">
    <property type="entry name" value="Prot_kinase_dom"/>
</dbReference>
<feature type="compositionally biased region" description="Low complexity" evidence="8">
    <location>
        <begin position="65"/>
        <end position="76"/>
    </location>
</feature>
<dbReference type="GO" id="GO:0005524">
    <property type="term" value="F:ATP binding"/>
    <property type="evidence" value="ECO:0007669"/>
    <property type="project" value="UniProtKB-UniRule"/>
</dbReference>
<comment type="caution">
    <text evidence="10">The sequence shown here is derived from an EMBL/GenBank/DDBJ whole genome shotgun (WGS) entry which is preliminary data.</text>
</comment>
<organism evidence="10 11">
    <name type="scientific">Paramecium sonneborni</name>
    <dbReference type="NCBI Taxonomy" id="65129"/>
    <lineage>
        <taxon>Eukaryota</taxon>
        <taxon>Sar</taxon>
        <taxon>Alveolata</taxon>
        <taxon>Ciliophora</taxon>
        <taxon>Intramacronucleata</taxon>
        <taxon>Oligohymenophorea</taxon>
        <taxon>Peniculida</taxon>
        <taxon>Parameciidae</taxon>
        <taxon>Paramecium</taxon>
    </lineage>
</organism>
<dbReference type="GO" id="GO:0005856">
    <property type="term" value="C:cytoskeleton"/>
    <property type="evidence" value="ECO:0007669"/>
    <property type="project" value="TreeGrafter"/>
</dbReference>
<dbReference type="AlphaFoldDB" id="A0A8S1QNC9"/>
<gene>
    <name evidence="10" type="ORF">PSON_ATCC_30995.1.T1100076</name>
</gene>
<keyword evidence="2" id="KW-0723">Serine/threonine-protein kinase</keyword>
<comment type="similarity">
    <text evidence="1">Belongs to the protein kinase superfamily. CMGC Ser/Thr protein kinase family. MNB/DYRK subfamily.</text>
</comment>
<keyword evidence="4 7" id="KW-0547">Nucleotide-binding</keyword>
<proteinExistence type="inferred from homology"/>
<evidence type="ECO:0000256" key="1">
    <source>
        <dbReference type="ARBA" id="ARBA00008867"/>
    </source>
</evidence>
<dbReference type="PANTHER" id="PTHR24058:SF22">
    <property type="entry name" value="DUAL SPECIFICITY TYROSINE-PHOSPHORYLATION-REGULATED KINASE 4"/>
    <property type="match status" value="1"/>
</dbReference>
<evidence type="ECO:0000313" key="10">
    <source>
        <dbReference type="EMBL" id="CAD8116165.1"/>
    </source>
</evidence>
<sequence length="380" mass="44882">MKKSSDLTIKTTNESESRRFTGFNLKTPLHTPFNRTHIRYPIKEYFPNKQYTQHTQHTSIQNTQPSIKSPPNSKPISLANALSLISKDETNPTSRRNSRRLHTNQLKNILAQEKVSLDNVRFSTQFQNPQPIIQLFTSHNSPKKSLKTSPDTKHPIIHEPLKNRISQKLSGHMYERLDQIPQITSDSVKQRISTLKQKLRGNIQQRYYKFNNNFTIQNANSFKEDIEYKFTKPSKPQLPQQPQVVLEHYQSQLTEYEKNEIKDFDIIYYLRPENVVLPQEMEYNFGFDTEKGDYIFRQNDHIVYRYEMLEQLGHGSFGYVFKVMDHKHQQNVAIKVIKNKEKFQKQAFIEIEILKVVNKADNSCCLIKMLNYFVFRNHVV</sequence>
<evidence type="ECO:0000256" key="8">
    <source>
        <dbReference type="SAM" id="MobiDB-lite"/>
    </source>
</evidence>
<dbReference type="OrthoDB" id="9332038at2759"/>
<dbReference type="EMBL" id="CAJJDN010000110">
    <property type="protein sequence ID" value="CAD8116165.1"/>
    <property type="molecule type" value="Genomic_DNA"/>
</dbReference>
<accession>A0A8S1QNC9</accession>
<keyword evidence="5" id="KW-0418">Kinase</keyword>
<feature type="binding site" evidence="7">
    <location>
        <position position="335"/>
    </location>
    <ligand>
        <name>ATP</name>
        <dbReference type="ChEBI" id="CHEBI:30616"/>
    </ligand>
</feature>
<dbReference type="InterPro" id="IPR050494">
    <property type="entry name" value="Ser_Thr_dual-spec_kinase"/>
</dbReference>
<dbReference type="InterPro" id="IPR017441">
    <property type="entry name" value="Protein_kinase_ATP_BS"/>
</dbReference>
<keyword evidence="3" id="KW-0808">Transferase</keyword>
<reference evidence="10" key="1">
    <citation type="submission" date="2021-01" db="EMBL/GenBank/DDBJ databases">
        <authorList>
            <consortium name="Genoscope - CEA"/>
            <person name="William W."/>
        </authorList>
    </citation>
    <scope>NUCLEOTIDE SEQUENCE</scope>
</reference>
<protein>
    <recommendedName>
        <fullName evidence="9">Protein kinase domain-containing protein</fullName>
    </recommendedName>
</protein>
<dbReference type="PROSITE" id="PS50011">
    <property type="entry name" value="PROTEIN_KINASE_DOM"/>
    <property type="match status" value="1"/>
</dbReference>
<dbReference type="GO" id="GO:0005737">
    <property type="term" value="C:cytoplasm"/>
    <property type="evidence" value="ECO:0007669"/>
    <property type="project" value="TreeGrafter"/>
</dbReference>
<dbReference type="Proteomes" id="UP000692954">
    <property type="component" value="Unassembled WGS sequence"/>
</dbReference>
<feature type="domain" description="Protein kinase" evidence="9">
    <location>
        <begin position="306"/>
        <end position="380"/>
    </location>
</feature>